<reference evidence="2" key="1">
    <citation type="submission" date="2019-08" db="EMBL/GenBank/DDBJ databases">
        <authorList>
            <person name="Yao H."/>
        </authorList>
    </citation>
    <scope>NUCLEOTIDE SEQUENCE</scope>
    <source>
        <strain evidence="2">4M9F</strain>
        <plasmid evidence="2">p4M9F</plasmid>
    </source>
</reference>
<geneLocation type="plasmid" evidence="2">
    <name>p4M9F</name>
</geneLocation>
<feature type="region of interest" description="Disordered" evidence="1">
    <location>
        <begin position="1"/>
        <end position="22"/>
    </location>
</feature>
<proteinExistence type="predicted"/>
<accession>A0A6G6AN09</accession>
<evidence type="ECO:0000313" key="2">
    <source>
        <dbReference type="EMBL" id="QID23272.1"/>
    </source>
</evidence>
<protein>
    <submittedName>
        <fullName evidence="2">Uncharacterized protein</fullName>
    </submittedName>
</protein>
<dbReference type="AlphaFoldDB" id="A0A6G6AN09"/>
<evidence type="ECO:0000256" key="1">
    <source>
        <dbReference type="SAM" id="MobiDB-lite"/>
    </source>
</evidence>
<dbReference type="EMBL" id="MN256759">
    <property type="protein sequence ID" value="QID23272.1"/>
    <property type="molecule type" value="Genomic_DNA"/>
</dbReference>
<dbReference type="RefSeq" id="WP_160188573.1">
    <property type="nucleotide sequence ID" value="NZ_BLES01000223.1"/>
</dbReference>
<sequence length="47" mass="4996">MIPERRISAHLVPRPNGSAEGGAVQAWPERAQHAPALGAGGINWLVR</sequence>
<organism evidence="2">
    <name type="scientific">Escherichia coli</name>
    <dbReference type="NCBI Taxonomy" id="562"/>
    <lineage>
        <taxon>Bacteria</taxon>
        <taxon>Pseudomonadati</taxon>
        <taxon>Pseudomonadota</taxon>
        <taxon>Gammaproteobacteria</taxon>
        <taxon>Enterobacterales</taxon>
        <taxon>Enterobacteriaceae</taxon>
        <taxon>Escherichia</taxon>
    </lineage>
</organism>
<keyword evidence="2" id="KW-0614">Plasmid</keyword>
<name>A0A6G6AN09_ECOLX</name>